<organism evidence="2 3">
    <name type="scientific">Acidianus brierleyi</name>
    <dbReference type="NCBI Taxonomy" id="41673"/>
    <lineage>
        <taxon>Archaea</taxon>
        <taxon>Thermoproteota</taxon>
        <taxon>Thermoprotei</taxon>
        <taxon>Sulfolobales</taxon>
        <taxon>Sulfolobaceae</taxon>
        <taxon>Acidianus</taxon>
    </lineage>
</organism>
<accession>A0A2U9IHG1</accession>
<keyword evidence="1" id="KW-0812">Transmembrane</keyword>
<gene>
    <name evidence="2" type="ORF">DFR85_12925</name>
</gene>
<dbReference type="Proteomes" id="UP000248044">
    <property type="component" value="Chromosome"/>
</dbReference>
<dbReference type="AlphaFoldDB" id="A0A2U9IHG1"/>
<evidence type="ECO:0000313" key="3">
    <source>
        <dbReference type="Proteomes" id="UP000248044"/>
    </source>
</evidence>
<dbReference type="Pfam" id="PF06157">
    <property type="entry name" value="DUF973"/>
    <property type="match status" value="1"/>
</dbReference>
<feature type="transmembrane region" description="Helical" evidence="1">
    <location>
        <begin position="151"/>
        <end position="171"/>
    </location>
</feature>
<protein>
    <recommendedName>
        <fullName evidence="4">DUF973 domain-containing protein</fullName>
    </recommendedName>
</protein>
<proteinExistence type="predicted"/>
<keyword evidence="1" id="KW-1133">Transmembrane helix</keyword>
<sequence length="285" mass="31116">MAQSPDMEGLNKLKDSSLWFTIVTLITAIGIFYSQAAILTIVAIVLLIIKAIPSLRDTFNFFKSTGKDVDRGIQGLNYILWGYIILFIAGIFGLLSFMSIFSLNLAIVGFFGAITALLIIVGVLIIFISYLFIGLSVYNLGVFYNNDFMKIGGILIIIPGINFIGWILTYVGSDDTIRKIQGIQPFNFPAYQPIYQVGNGILRLDGTCFFSLYSPIQGVQITSAILQELNFSATDIQPNILIQGVNNISIKFQILGSGIVGKLYTVVVTLSNGQVIPVKVALTGT</sequence>
<evidence type="ECO:0008006" key="4">
    <source>
        <dbReference type="Google" id="ProtNLM"/>
    </source>
</evidence>
<dbReference type="OrthoDB" id="43689at2157"/>
<dbReference type="RefSeq" id="WP_110271242.1">
    <property type="nucleotide sequence ID" value="NZ_CP029289.2"/>
</dbReference>
<dbReference type="GeneID" id="36833075"/>
<feature type="transmembrane region" description="Helical" evidence="1">
    <location>
        <begin position="105"/>
        <end position="131"/>
    </location>
</feature>
<keyword evidence="1" id="KW-0472">Membrane</keyword>
<keyword evidence="3" id="KW-1185">Reference proteome</keyword>
<dbReference type="InterPro" id="IPR009321">
    <property type="entry name" value="DUF973"/>
</dbReference>
<reference evidence="2 3" key="1">
    <citation type="submission" date="2018-05" db="EMBL/GenBank/DDBJ databases">
        <title>Complete Genome Sequences of Extremely Thermoacidophilic, Metal-Mobilizing Type-Strain Members of the Archaeal Family Sulfolobaceae: Acidianus brierleyi DSM-1651T, Acidianus sulfidivorans DSM-18786T, Metallosphaera hakonensis DSM-7519T, and Metallosphaera prunae DSM-10039T.</title>
        <authorList>
            <person name="Counts J.A."/>
            <person name="Kelly R.M."/>
        </authorList>
    </citation>
    <scope>NUCLEOTIDE SEQUENCE [LARGE SCALE GENOMIC DNA]</scope>
    <source>
        <strain evidence="2 3">DSM 1651</strain>
    </source>
</reference>
<evidence type="ECO:0000313" key="2">
    <source>
        <dbReference type="EMBL" id="AWR95364.1"/>
    </source>
</evidence>
<feature type="transmembrane region" description="Helical" evidence="1">
    <location>
        <begin position="78"/>
        <end position="98"/>
    </location>
</feature>
<feature type="transmembrane region" description="Helical" evidence="1">
    <location>
        <begin position="20"/>
        <end position="49"/>
    </location>
</feature>
<dbReference type="EMBL" id="CP029289">
    <property type="protein sequence ID" value="AWR95364.1"/>
    <property type="molecule type" value="Genomic_DNA"/>
</dbReference>
<evidence type="ECO:0000256" key="1">
    <source>
        <dbReference type="SAM" id="Phobius"/>
    </source>
</evidence>
<name>A0A2U9IHG1_9CREN</name>
<dbReference type="KEGG" id="abri:DFR85_12925"/>